<evidence type="ECO:0000259" key="5">
    <source>
        <dbReference type="PROSITE" id="PS51015"/>
    </source>
</evidence>
<dbReference type="PANTHER" id="PTHR45660:SF13">
    <property type="entry name" value="HISTONE-LYSINE N-METHYLTRANSFERASE SETMAR"/>
    <property type="match status" value="1"/>
</dbReference>
<organism evidence="6 7">
    <name type="scientific">Riccia fluitans</name>
    <dbReference type="NCBI Taxonomy" id="41844"/>
    <lineage>
        <taxon>Eukaryota</taxon>
        <taxon>Viridiplantae</taxon>
        <taxon>Streptophyta</taxon>
        <taxon>Embryophyta</taxon>
        <taxon>Marchantiophyta</taxon>
        <taxon>Marchantiopsida</taxon>
        <taxon>Marchantiidae</taxon>
        <taxon>Marchantiales</taxon>
        <taxon>Ricciaceae</taxon>
        <taxon>Riccia</taxon>
    </lineage>
</organism>
<proteinExistence type="predicted"/>
<keyword evidence="7" id="KW-1185">Reference proteome</keyword>
<evidence type="ECO:0000256" key="1">
    <source>
        <dbReference type="ARBA" id="ARBA00004286"/>
    </source>
</evidence>
<dbReference type="InterPro" id="IPR003105">
    <property type="entry name" value="SRA_YDG"/>
</dbReference>
<evidence type="ECO:0000313" key="6">
    <source>
        <dbReference type="EMBL" id="KAL2620435.1"/>
    </source>
</evidence>
<evidence type="ECO:0000313" key="7">
    <source>
        <dbReference type="Proteomes" id="UP001605036"/>
    </source>
</evidence>
<dbReference type="PROSITE" id="PS51015">
    <property type="entry name" value="YDG"/>
    <property type="match status" value="1"/>
</dbReference>
<dbReference type="Pfam" id="PF02182">
    <property type="entry name" value="SAD_SRA"/>
    <property type="match status" value="1"/>
</dbReference>
<dbReference type="AlphaFoldDB" id="A0ABD1Y1G3"/>
<feature type="compositionally biased region" description="Basic residues" evidence="4">
    <location>
        <begin position="157"/>
        <end position="168"/>
    </location>
</feature>
<dbReference type="InterPro" id="IPR015947">
    <property type="entry name" value="PUA-like_sf"/>
</dbReference>
<dbReference type="SMART" id="SM00466">
    <property type="entry name" value="SRA"/>
    <property type="match status" value="1"/>
</dbReference>
<dbReference type="PANTHER" id="PTHR45660">
    <property type="entry name" value="HISTONE-LYSINE N-METHYLTRANSFERASE SETMAR"/>
    <property type="match status" value="1"/>
</dbReference>
<gene>
    <name evidence="6" type="ORF">R1flu_000640</name>
</gene>
<reference evidence="6 7" key="1">
    <citation type="submission" date="2024-09" db="EMBL/GenBank/DDBJ databases">
        <title>Chromosome-scale assembly of Riccia fluitans.</title>
        <authorList>
            <person name="Paukszto L."/>
            <person name="Sawicki J."/>
            <person name="Karawczyk K."/>
            <person name="Piernik-Szablinska J."/>
            <person name="Szczecinska M."/>
            <person name="Mazdziarz M."/>
        </authorList>
    </citation>
    <scope>NUCLEOTIDE SEQUENCE [LARGE SCALE GENOMIC DNA]</scope>
    <source>
        <strain evidence="6">Rf_01</strain>
        <tissue evidence="6">Aerial parts of the thallus</tissue>
    </source>
</reference>
<evidence type="ECO:0000256" key="3">
    <source>
        <dbReference type="PROSITE-ProRule" id="PRU00358"/>
    </source>
</evidence>
<feature type="region of interest" description="Disordered" evidence="4">
    <location>
        <begin position="141"/>
        <end position="177"/>
    </location>
</feature>
<accession>A0ABD1Y1G3</accession>
<protein>
    <recommendedName>
        <fullName evidence="5">YDG domain-containing protein</fullName>
    </recommendedName>
</protein>
<dbReference type="GO" id="GO:0005694">
    <property type="term" value="C:chromosome"/>
    <property type="evidence" value="ECO:0007669"/>
    <property type="project" value="UniProtKB-SubCell"/>
</dbReference>
<evidence type="ECO:0000256" key="2">
    <source>
        <dbReference type="ARBA" id="ARBA00023242"/>
    </source>
</evidence>
<dbReference type="Gene3D" id="2.30.280.10">
    <property type="entry name" value="SRA-YDG"/>
    <property type="match status" value="1"/>
</dbReference>
<dbReference type="EMBL" id="JBHFFA010000006">
    <property type="protein sequence ID" value="KAL2620435.1"/>
    <property type="molecule type" value="Genomic_DNA"/>
</dbReference>
<evidence type="ECO:0000256" key="4">
    <source>
        <dbReference type="SAM" id="MobiDB-lite"/>
    </source>
</evidence>
<comment type="subcellular location">
    <subcellularLocation>
        <location evidence="1">Chromosome</location>
    </subcellularLocation>
    <subcellularLocation>
        <location evidence="3">Nucleus</location>
    </subcellularLocation>
</comment>
<dbReference type="InterPro" id="IPR051357">
    <property type="entry name" value="H3K9_HMTase_SUVAR3-9"/>
</dbReference>
<dbReference type="SUPFAM" id="SSF88697">
    <property type="entry name" value="PUA domain-like"/>
    <property type="match status" value="1"/>
</dbReference>
<name>A0ABD1Y1G3_9MARC</name>
<feature type="domain" description="YDG" evidence="5">
    <location>
        <begin position="70"/>
        <end position="241"/>
    </location>
</feature>
<dbReference type="InterPro" id="IPR036987">
    <property type="entry name" value="SRA-YDG_sf"/>
</dbReference>
<dbReference type="Proteomes" id="UP001605036">
    <property type="component" value="Unassembled WGS sequence"/>
</dbReference>
<comment type="caution">
    <text evidence="6">The sequence shown here is derived from an EMBL/GenBank/DDBJ whole genome shotgun (WGS) entry which is preliminary data.</text>
</comment>
<sequence length="246" mass="27215">MSSSNARAESPKNSDEFAARAAIKQVLAEFRQMKKEEVPFAPNSTGTALKVVKAMREENLQLVMNKDHIGRIAGIKVGDTFDSRGEASLIGLHGPMMSGINTVKPESVPGRDVIANSVAFSVGSGTTYPDNSYDESAGILVFSGEGRNPPDANTSSSKKKPGTGKVKNRPQGYEDQKATARNKALINSFQENIPIRVIRGDPSRMAHDEEKYTYEGFFEIEKYEQKKGLHNNQVYTFHMKRKEDQR</sequence>
<dbReference type="GO" id="GO:0005634">
    <property type="term" value="C:nucleus"/>
    <property type="evidence" value="ECO:0007669"/>
    <property type="project" value="UniProtKB-SubCell"/>
</dbReference>
<keyword evidence="2 3" id="KW-0539">Nucleus</keyword>